<gene>
    <name evidence="3" type="ORF">VSU01S_01060</name>
</gene>
<organism evidence="3 4">
    <name type="scientific">Vibrio superstes NBRC 103154</name>
    <dbReference type="NCBI Taxonomy" id="1219062"/>
    <lineage>
        <taxon>Bacteria</taxon>
        <taxon>Pseudomonadati</taxon>
        <taxon>Pseudomonadota</taxon>
        <taxon>Gammaproteobacteria</taxon>
        <taxon>Vibrionales</taxon>
        <taxon>Vibrionaceae</taxon>
        <taxon>Vibrio</taxon>
    </lineage>
</organism>
<reference evidence="3 4" key="1">
    <citation type="submission" date="2019-07" db="EMBL/GenBank/DDBJ databases">
        <title>Whole genome shotgun sequence of Vibrio superstes NBRC 103154.</title>
        <authorList>
            <person name="Hosoyama A."/>
            <person name="Uohara A."/>
            <person name="Ohji S."/>
            <person name="Ichikawa N."/>
        </authorList>
    </citation>
    <scope>NUCLEOTIDE SEQUENCE [LARGE SCALE GENOMIC DNA]</scope>
    <source>
        <strain evidence="3 4">NBRC 103154</strain>
    </source>
</reference>
<protein>
    <recommendedName>
        <fullName evidence="2">C2H2-type domain-containing protein</fullName>
    </recommendedName>
</protein>
<dbReference type="AlphaFoldDB" id="A0A511QKP2"/>
<name>A0A511QKP2_9VIBR</name>
<keyword evidence="1" id="KW-0479">Metal-binding</keyword>
<dbReference type="InterPro" id="IPR013087">
    <property type="entry name" value="Znf_C2H2_type"/>
</dbReference>
<dbReference type="EMBL" id="BJXK01000001">
    <property type="protein sequence ID" value="GEM77861.1"/>
    <property type="molecule type" value="Genomic_DNA"/>
</dbReference>
<sequence>MPTVGWIQETAIDHFYERGTVSGTISVKPVTYSCRHCGKEFPTKDERDWHEVEHPIANPILIIDGREVQSTTFKVTNETQPKKIEAAFVKRFVVNNTEVTGINELRELIANAKQQFFDIQLYGNETKKVVSIDVQIAESSNLAKVDEEFARCFCDTDFGGDAVTRFVKQTEGLHGCDWYRDGLVRYIQGILAKDHRTDLLQFGDFSSRLNQSYSLLAAYDTPLALSLCQMIRFVMNDFRIVNRKSFIPALDIALKFFNRMEVSSATIELHKQYKLPIDYASELILNRFVSYYSDFGFDTLVKEIKSTNRSVLSLQDKQKLDYLCFRKAEDEANTEMIKHYARRVKNLTEFSEQFRN</sequence>
<dbReference type="Proteomes" id="UP000321113">
    <property type="component" value="Unassembled WGS sequence"/>
</dbReference>
<proteinExistence type="predicted"/>
<evidence type="ECO:0000313" key="3">
    <source>
        <dbReference type="EMBL" id="GEM77861.1"/>
    </source>
</evidence>
<evidence type="ECO:0000256" key="1">
    <source>
        <dbReference type="PROSITE-ProRule" id="PRU00042"/>
    </source>
</evidence>
<evidence type="ECO:0000259" key="2">
    <source>
        <dbReference type="PROSITE" id="PS50157"/>
    </source>
</evidence>
<dbReference type="OrthoDB" id="9150223at2"/>
<keyword evidence="4" id="KW-1185">Reference proteome</keyword>
<dbReference type="GO" id="GO:0008270">
    <property type="term" value="F:zinc ion binding"/>
    <property type="evidence" value="ECO:0007669"/>
    <property type="project" value="UniProtKB-KW"/>
</dbReference>
<evidence type="ECO:0000313" key="4">
    <source>
        <dbReference type="Proteomes" id="UP000321113"/>
    </source>
</evidence>
<accession>A0A511QKP2</accession>
<feature type="domain" description="C2H2-type" evidence="2">
    <location>
        <begin position="32"/>
        <end position="59"/>
    </location>
</feature>
<dbReference type="PROSITE" id="PS50157">
    <property type="entry name" value="ZINC_FINGER_C2H2_2"/>
    <property type="match status" value="1"/>
</dbReference>
<comment type="caution">
    <text evidence="3">The sequence shown here is derived from an EMBL/GenBank/DDBJ whole genome shotgun (WGS) entry which is preliminary data.</text>
</comment>
<dbReference type="RefSeq" id="WP_119008951.1">
    <property type="nucleotide sequence ID" value="NZ_BJXK01000001.1"/>
</dbReference>
<dbReference type="PROSITE" id="PS00028">
    <property type="entry name" value="ZINC_FINGER_C2H2_1"/>
    <property type="match status" value="1"/>
</dbReference>
<keyword evidence="1" id="KW-0862">Zinc</keyword>
<keyword evidence="1" id="KW-0863">Zinc-finger</keyword>